<comment type="caution">
    <text evidence="1">The sequence shown here is derived from an EMBL/GenBank/DDBJ whole genome shotgun (WGS) entry which is preliminary data.</text>
</comment>
<evidence type="ECO:0000313" key="2">
    <source>
        <dbReference type="Proteomes" id="UP001224775"/>
    </source>
</evidence>
<evidence type="ECO:0000313" key="1">
    <source>
        <dbReference type="EMBL" id="KAK1733043.1"/>
    </source>
</evidence>
<dbReference type="AlphaFoldDB" id="A0AAD8XSX0"/>
<dbReference type="Proteomes" id="UP001224775">
    <property type="component" value="Unassembled WGS sequence"/>
</dbReference>
<accession>A0AAD8XSX0</accession>
<reference evidence="1" key="1">
    <citation type="submission" date="2023-06" db="EMBL/GenBank/DDBJ databases">
        <title>Survivors Of The Sea: Transcriptome response of Skeletonema marinoi to long-term dormancy.</title>
        <authorList>
            <person name="Pinder M.I.M."/>
            <person name="Kourtchenko O."/>
            <person name="Robertson E.K."/>
            <person name="Larsson T."/>
            <person name="Maumus F."/>
            <person name="Osuna-Cruz C.M."/>
            <person name="Vancaester E."/>
            <person name="Stenow R."/>
            <person name="Vandepoele K."/>
            <person name="Ploug H."/>
            <person name="Bruchert V."/>
            <person name="Godhe A."/>
            <person name="Topel M."/>
        </authorList>
    </citation>
    <scope>NUCLEOTIDE SEQUENCE</scope>
    <source>
        <strain evidence="1">R05AC</strain>
    </source>
</reference>
<dbReference type="EMBL" id="JATAAI010000054">
    <property type="protein sequence ID" value="KAK1733043.1"/>
    <property type="molecule type" value="Genomic_DNA"/>
</dbReference>
<organism evidence="1 2">
    <name type="scientific">Skeletonema marinoi</name>
    <dbReference type="NCBI Taxonomy" id="267567"/>
    <lineage>
        <taxon>Eukaryota</taxon>
        <taxon>Sar</taxon>
        <taxon>Stramenopiles</taxon>
        <taxon>Ochrophyta</taxon>
        <taxon>Bacillariophyta</taxon>
        <taxon>Coscinodiscophyceae</taxon>
        <taxon>Thalassiosirophycidae</taxon>
        <taxon>Thalassiosirales</taxon>
        <taxon>Skeletonemataceae</taxon>
        <taxon>Skeletonema</taxon>
        <taxon>Skeletonema marinoi-dohrnii complex</taxon>
    </lineage>
</organism>
<name>A0AAD8XSX0_9STRA</name>
<sequence>MMPLEVTEIAAIVSLLICDICPSFTRVNRLLPDNRTIEMTWVENDDDHFGFDMDRFWPTDCTLSPHEKLALYWKYTRSTGCNHFSAILAKVLKGLCDNGELLVHNGMPVVDIFALNSMEFDVSDILSSSDQLLKIHDPVSDVTVPCISTHQQMEKLLNMGEKACHRLGLELPEKVSKEWNMMKKYVPDSYKTTVPHWWLAVVVEGQDTSHSEKQHTMVHLDVCGAAYDESALSKVPGNDSLVSLKVFSTPEYELRPHMAPGLSHKLVMLPTLRPSTDRQRGIISHQPKSLRYFRCYHAKRPSPEISPAAIEVTPLQTFLKRNEFDDAKNVIIDELVETLQQPLSLKNLRVGTKVLTRNTHSHIISYASIQTRTMIVEVIVRRDKRCTLSFQYT</sequence>
<protein>
    <submittedName>
        <fullName evidence="1">Uncharacterized protein</fullName>
    </submittedName>
</protein>
<keyword evidence="2" id="KW-1185">Reference proteome</keyword>
<gene>
    <name evidence="1" type="ORF">QTG54_016181</name>
</gene>
<proteinExistence type="predicted"/>